<protein>
    <recommendedName>
        <fullName evidence="1">DUF7730 domain-containing protein</fullName>
    </recommendedName>
</protein>
<evidence type="ECO:0000313" key="2">
    <source>
        <dbReference type="EMBL" id="SMQ54723.1"/>
    </source>
</evidence>
<dbReference type="Pfam" id="PF24864">
    <property type="entry name" value="DUF7730"/>
    <property type="match status" value="1"/>
</dbReference>
<proteinExistence type="predicted"/>
<gene>
    <name evidence="2" type="ORF">ZT3D7_G9878</name>
</gene>
<dbReference type="Proteomes" id="UP000215127">
    <property type="component" value="Chromosome 10"/>
</dbReference>
<evidence type="ECO:0000259" key="1">
    <source>
        <dbReference type="Pfam" id="PF24864"/>
    </source>
</evidence>
<name>A0A1X7S4W5_ZYMT9</name>
<dbReference type="PANTHER" id="PTHR42085">
    <property type="entry name" value="F-BOX DOMAIN-CONTAINING PROTEIN"/>
    <property type="match status" value="1"/>
</dbReference>
<dbReference type="AlphaFoldDB" id="A0A1X7S4W5"/>
<feature type="domain" description="DUF7730" evidence="1">
    <location>
        <begin position="76"/>
        <end position="199"/>
    </location>
</feature>
<evidence type="ECO:0000313" key="3">
    <source>
        <dbReference type="Proteomes" id="UP000215127"/>
    </source>
</evidence>
<keyword evidence="3" id="KW-1185">Reference proteome</keyword>
<dbReference type="PANTHER" id="PTHR42085:SF2">
    <property type="entry name" value="F-BOX DOMAIN-CONTAINING PROTEIN"/>
    <property type="match status" value="1"/>
</dbReference>
<sequence length="341" mass="37894">MANNIEAAVFGGACDVVPWKDACKAQPVFDKASRSYKQVVEIAANSSQPLEAYTITSGQAKGYRVLLLAPASKLGLFGLPIELREIIYAHVLVNPLIVELKFFDPSPGKHRIVQKSFPDHTARYPDPSKDWDRHQGKWKTRGRNAISLLLLNKEITAEALKILHGANTFRIDCTRLLEHFLTELTGRGQVQHLRHMQIGKNTISVGTLQEMLTTVELAPNLRTIQVSLPRTWIKAPKKLLRACEPLLQKAQGQGRGGMISRQIEHFVSEIACTCAGCKFRVGDELVDTARQCSDYRKIAARLSQCKKTAARVAEDEKFWKDFSDLVKAKYGTRAAGSATSA</sequence>
<reference evidence="2 3" key="1">
    <citation type="submission" date="2016-06" db="EMBL/GenBank/DDBJ databases">
        <authorList>
            <person name="Kjaerup R.B."/>
            <person name="Dalgaard T.S."/>
            <person name="Juul-Madsen H.R."/>
        </authorList>
    </citation>
    <scope>NUCLEOTIDE SEQUENCE [LARGE SCALE GENOMIC DNA]</scope>
</reference>
<organism evidence="2 3">
    <name type="scientific">Zymoseptoria tritici (strain ST99CH_3D7)</name>
    <dbReference type="NCBI Taxonomy" id="1276538"/>
    <lineage>
        <taxon>Eukaryota</taxon>
        <taxon>Fungi</taxon>
        <taxon>Dikarya</taxon>
        <taxon>Ascomycota</taxon>
        <taxon>Pezizomycotina</taxon>
        <taxon>Dothideomycetes</taxon>
        <taxon>Dothideomycetidae</taxon>
        <taxon>Mycosphaerellales</taxon>
        <taxon>Mycosphaerellaceae</taxon>
        <taxon>Zymoseptoria</taxon>
    </lineage>
</organism>
<dbReference type="EMBL" id="LT853701">
    <property type="protein sequence ID" value="SMQ54723.1"/>
    <property type="molecule type" value="Genomic_DNA"/>
</dbReference>
<dbReference type="InterPro" id="IPR038883">
    <property type="entry name" value="AN11006-like"/>
</dbReference>
<accession>A0A1X7S4W5</accession>
<dbReference type="InterPro" id="IPR056632">
    <property type="entry name" value="DUF7730"/>
</dbReference>